<dbReference type="Proteomes" id="UP000234560">
    <property type="component" value="Chromosome"/>
</dbReference>
<gene>
    <name evidence="3" type="ORF">CYJ47_08490</name>
</gene>
<keyword evidence="1" id="KW-0732">Signal</keyword>
<evidence type="ECO:0000313" key="4">
    <source>
        <dbReference type="Proteomes" id="UP000234560"/>
    </source>
</evidence>
<dbReference type="CDD" id="cd11614">
    <property type="entry name" value="SAF_CpaB_FlgA_like"/>
    <property type="match status" value="1"/>
</dbReference>
<feature type="chain" id="PRO_5041918007" evidence="1">
    <location>
        <begin position="22"/>
        <end position="180"/>
    </location>
</feature>
<protein>
    <submittedName>
        <fullName evidence="3">SAF domain-containing protein</fullName>
    </submittedName>
</protein>
<feature type="signal peptide" evidence="1">
    <location>
        <begin position="1"/>
        <end position="21"/>
    </location>
</feature>
<dbReference type="KEGG" id="cpyr:CYJ47_08490"/>
<dbReference type="SMART" id="SM00858">
    <property type="entry name" value="SAF"/>
    <property type="match status" value="1"/>
</dbReference>
<dbReference type="Pfam" id="PF08666">
    <property type="entry name" value="SAF"/>
    <property type="match status" value="1"/>
</dbReference>
<proteinExistence type="predicted"/>
<feature type="domain" description="SAF" evidence="2">
    <location>
        <begin position="25"/>
        <end position="87"/>
    </location>
</feature>
<evidence type="ECO:0000313" key="3">
    <source>
        <dbReference type="EMBL" id="WOT01316.1"/>
    </source>
</evidence>
<reference evidence="3" key="1">
    <citation type="submission" date="2017-12" db="EMBL/GenBank/DDBJ databases">
        <authorList>
            <person name="Thomas-White K."/>
            <person name="Wolfe A.J."/>
        </authorList>
    </citation>
    <scope>NUCLEOTIDE SEQUENCE</scope>
    <source>
        <strain evidence="3">UMB0763</strain>
    </source>
</reference>
<dbReference type="AlphaFoldDB" id="A0AAF0YRD7"/>
<dbReference type="InterPro" id="IPR013974">
    <property type="entry name" value="SAF"/>
</dbReference>
<organism evidence="3 4">
    <name type="scientific">Corynebacterium pyruviciproducens</name>
    <dbReference type="NCBI Taxonomy" id="598660"/>
    <lineage>
        <taxon>Bacteria</taxon>
        <taxon>Bacillati</taxon>
        <taxon>Actinomycetota</taxon>
        <taxon>Actinomycetes</taxon>
        <taxon>Mycobacteriales</taxon>
        <taxon>Corynebacteriaceae</taxon>
        <taxon>Corynebacterium</taxon>
    </lineage>
</organism>
<sequence>MWLRRCVACGLVLCALAVSLAKRDPTVITLNHSVSAGETLSAADLAHTPIPKNLVPDKAVRDIAVAEDKVAVAELTRGQVLTEGAFTGEGVTPPGKTSVPLRLSDPAVGELLKTGDTVTVVASDGSIVCDKATVILPRKETVLISLDNDLAPAVASATLNGPVTVVVRSAGASAPAKTPR</sequence>
<reference evidence="3" key="2">
    <citation type="submission" date="2023-10" db="EMBL/GenBank/DDBJ databases">
        <authorList>
            <person name="Choi B."/>
        </authorList>
    </citation>
    <scope>NUCLEOTIDE SEQUENCE</scope>
    <source>
        <strain evidence="3">UMB0763</strain>
    </source>
</reference>
<dbReference type="RefSeq" id="WP_016456996.1">
    <property type="nucleotide sequence ID" value="NZ_CAMIHY010000091.1"/>
</dbReference>
<evidence type="ECO:0000259" key="2">
    <source>
        <dbReference type="SMART" id="SM00858"/>
    </source>
</evidence>
<accession>A0AAF0YRD7</accession>
<name>A0AAF0YRD7_9CORY</name>
<dbReference type="EMBL" id="CP136958">
    <property type="protein sequence ID" value="WOT01316.1"/>
    <property type="molecule type" value="Genomic_DNA"/>
</dbReference>
<evidence type="ECO:0000256" key="1">
    <source>
        <dbReference type="SAM" id="SignalP"/>
    </source>
</evidence>